<protein>
    <submittedName>
        <fullName evidence="2">Uncharacterized protein</fullName>
    </submittedName>
</protein>
<feature type="region of interest" description="Disordered" evidence="1">
    <location>
        <begin position="72"/>
        <end position="102"/>
    </location>
</feature>
<reference evidence="2 3" key="2">
    <citation type="journal article" date="2013" name="IMA Fungus">
        <title>IMA Genome-F 1: Ceratocystis fimbriata: Draft nuclear genome sequence for the plant pathogen, Ceratocystis fimbriata.</title>
        <authorList>
            <person name="Wilken P.M."/>
            <person name="Steenkamp E.T."/>
            <person name="Wingfield M.J."/>
            <person name="de Beer Z.W."/>
            <person name="Wingfield B.D."/>
        </authorList>
    </citation>
    <scope>NUCLEOTIDE SEQUENCE [LARGE SCALE GENOMIC DNA]</scope>
    <source>
        <strain evidence="2 3">CBS 114723</strain>
    </source>
</reference>
<organism evidence="2 3">
    <name type="scientific">Ceratocystis fimbriata CBS 114723</name>
    <dbReference type="NCBI Taxonomy" id="1035309"/>
    <lineage>
        <taxon>Eukaryota</taxon>
        <taxon>Fungi</taxon>
        <taxon>Dikarya</taxon>
        <taxon>Ascomycota</taxon>
        <taxon>Pezizomycotina</taxon>
        <taxon>Sordariomycetes</taxon>
        <taxon>Hypocreomycetidae</taxon>
        <taxon>Microascales</taxon>
        <taxon>Ceratocystidaceae</taxon>
        <taxon>Ceratocystis</taxon>
    </lineage>
</organism>
<evidence type="ECO:0000313" key="2">
    <source>
        <dbReference type="EMBL" id="PHH49636.1"/>
    </source>
</evidence>
<keyword evidence="3" id="KW-1185">Reference proteome</keyword>
<gene>
    <name evidence="2" type="ORF">CFIMG_007710RA00001</name>
</gene>
<reference evidence="2 3" key="1">
    <citation type="journal article" date="2013" name="Fungal Biol.">
        <title>Analysis of microsatellite markers in the genome of the plant pathogen Ceratocystis fimbriata.</title>
        <authorList>
            <person name="Simpson M.C."/>
            <person name="Wilken P.M."/>
            <person name="Coetzee M.P."/>
            <person name="Wingfield M.J."/>
            <person name="Wingfield B.D."/>
        </authorList>
    </citation>
    <scope>NUCLEOTIDE SEQUENCE [LARGE SCALE GENOMIC DNA]</scope>
    <source>
        <strain evidence="2 3">CBS 114723</strain>
    </source>
</reference>
<sequence length="102" mass="10349">MGVPSSSNSSISDSAECTPLPFLNVRAFFRVAVFRLPTALLSPELVVLAGRFARLLGPGAAEFAEADTAADAGIGPEADMDTAAGSDLDTGADMTPGTGMPF</sequence>
<evidence type="ECO:0000313" key="3">
    <source>
        <dbReference type="Proteomes" id="UP000222788"/>
    </source>
</evidence>
<name>A0A2C5WUS3_9PEZI</name>
<evidence type="ECO:0000256" key="1">
    <source>
        <dbReference type="SAM" id="MobiDB-lite"/>
    </source>
</evidence>
<proteinExistence type="predicted"/>
<comment type="caution">
    <text evidence="2">The sequence shown here is derived from an EMBL/GenBank/DDBJ whole genome shotgun (WGS) entry which is preliminary data.</text>
</comment>
<accession>A0A2C5WUS3</accession>
<dbReference type="AlphaFoldDB" id="A0A2C5WUS3"/>
<dbReference type="Proteomes" id="UP000222788">
    <property type="component" value="Unassembled WGS sequence"/>
</dbReference>
<dbReference type="EMBL" id="APWK03000182">
    <property type="protein sequence ID" value="PHH49636.1"/>
    <property type="molecule type" value="Genomic_DNA"/>
</dbReference>